<dbReference type="PRINTS" id="PR00738">
    <property type="entry name" value="GLHYDRLASE20"/>
</dbReference>
<dbReference type="CDD" id="cd06563">
    <property type="entry name" value="GH20_chitobiase-like"/>
    <property type="match status" value="1"/>
</dbReference>
<comment type="catalytic activity">
    <reaction evidence="1">
        <text>Hydrolysis of terminal non-reducing N-acetyl-D-hexosamine residues in N-acetyl-beta-D-hexosaminides.</text>
        <dbReference type="EC" id="3.2.1.52"/>
    </reaction>
</comment>
<feature type="region of interest" description="Disordered" evidence="9">
    <location>
        <begin position="92"/>
        <end position="111"/>
    </location>
</feature>
<evidence type="ECO:0000256" key="2">
    <source>
        <dbReference type="ARBA" id="ARBA00006285"/>
    </source>
</evidence>
<comment type="similarity">
    <text evidence="2">Belongs to the glycosyl hydrolase 20 family.</text>
</comment>
<dbReference type="InterPro" id="IPR015882">
    <property type="entry name" value="HEX_bac_N"/>
</dbReference>
<evidence type="ECO:0000256" key="5">
    <source>
        <dbReference type="ARBA" id="ARBA00023295"/>
    </source>
</evidence>
<evidence type="ECO:0000256" key="4">
    <source>
        <dbReference type="ARBA" id="ARBA00022801"/>
    </source>
</evidence>
<evidence type="ECO:0000256" key="8">
    <source>
        <dbReference type="PIRSR" id="PIRSR625705-1"/>
    </source>
</evidence>
<feature type="compositionally biased region" description="Low complexity" evidence="9">
    <location>
        <begin position="92"/>
        <end position="104"/>
    </location>
</feature>
<evidence type="ECO:0000259" key="10">
    <source>
        <dbReference type="Pfam" id="PF00728"/>
    </source>
</evidence>
<dbReference type="InterPro" id="IPR026876">
    <property type="entry name" value="Fn3_assoc_repeat"/>
</dbReference>
<dbReference type="InterPro" id="IPR015883">
    <property type="entry name" value="Glyco_hydro_20_cat"/>
</dbReference>
<dbReference type="Gene3D" id="3.30.379.10">
    <property type="entry name" value="Chitobiase/beta-hexosaminidase domain 2-like"/>
    <property type="match status" value="1"/>
</dbReference>
<organism evidence="12 13">
    <name type="scientific">Allosphingosinicella deserti</name>
    <dbReference type="NCBI Taxonomy" id="2116704"/>
    <lineage>
        <taxon>Bacteria</taxon>
        <taxon>Pseudomonadati</taxon>
        <taxon>Pseudomonadota</taxon>
        <taxon>Alphaproteobacteria</taxon>
        <taxon>Sphingomonadales</taxon>
        <taxon>Sphingomonadaceae</taxon>
        <taxon>Allosphingosinicella</taxon>
    </lineage>
</organism>
<dbReference type="RefSeq" id="WP_106514197.1">
    <property type="nucleotide sequence ID" value="NZ_PXYI01000005.1"/>
</dbReference>
<evidence type="ECO:0000313" key="13">
    <source>
        <dbReference type="Proteomes" id="UP000241167"/>
    </source>
</evidence>
<evidence type="ECO:0000256" key="6">
    <source>
        <dbReference type="ARBA" id="ARBA00030512"/>
    </source>
</evidence>
<dbReference type="OrthoDB" id="9763537at2"/>
<gene>
    <name evidence="12" type="ORF">C7I55_17005</name>
</gene>
<dbReference type="InterPro" id="IPR017853">
    <property type="entry name" value="GH"/>
</dbReference>
<dbReference type="SUPFAM" id="SSF51445">
    <property type="entry name" value="(Trans)glycosidases"/>
    <property type="match status" value="1"/>
</dbReference>
<dbReference type="Pfam" id="PF02838">
    <property type="entry name" value="Glyco_hydro_20b"/>
    <property type="match status" value="1"/>
</dbReference>
<accession>A0A2P7QM16</accession>
<dbReference type="Pfam" id="PF13287">
    <property type="entry name" value="Fn3_assoc"/>
    <property type="match status" value="1"/>
</dbReference>
<evidence type="ECO:0000259" key="11">
    <source>
        <dbReference type="Pfam" id="PF02838"/>
    </source>
</evidence>
<dbReference type="PANTHER" id="PTHR22600:SF57">
    <property type="entry name" value="BETA-N-ACETYLHEXOSAMINIDASE"/>
    <property type="match status" value="1"/>
</dbReference>
<evidence type="ECO:0000313" key="12">
    <source>
        <dbReference type="EMBL" id="PSJ38999.1"/>
    </source>
</evidence>
<keyword evidence="5" id="KW-0326">Glycosidase</keyword>
<feature type="active site" description="Proton donor" evidence="8">
    <location>
        <position position="348"/>
    </location>
</feature>
<dbReference type="EMBL" id="PXYI01000005">
    <property type="protein sequence ID" value="PSJ38999.1"/>
    <property type="molecule type" value="Genomic_DNA"/>
</dbReference>
<dbReference type="GO" id="GO:0005975">
    <property type="term" value="P:carbohydrate metabolic process"/>
    <property type="evidence" value="ECO:0007669"/>
    <property type="project" value="InterPro"/>
</dbReference>
<reference evidence="12 13" key="1">
    <citation type="submission" date="2018-03" db="EMBL/GenBank/DDBJ databases">
        <title>The draft genome of Sphingosinicella sp. GL-C-18.</title>
        <authorList>
            <person name="Liu L."/>
            <person name="Li L."/>
            <person name="Liang L."/>
            <person name="Zhang X."/>
            <person name="Wang T."/>
        </authorList>
    </citation>
    <scope>NUCLEOTIDE SEQUENCE [LARGE SCALE GENOMIC DNA]</scope>
    <source>
        <strain evidence="12 13">GL-C-18</strain>
    </source>
</reference>
<keyword evidence="13" id="KW-1185">Reference proteome</keyword>
<evidence type="ECO:0000256" key="9">
    <source>
        <dbReference type="SAM" id="MobiDB-lite"/>
    </source>
</evidence>
<comment type="caution">
    <text evidence="12">The sequence shown here is derived from an EMBL/GenBank/DDBJ whole genome shotgun (WGS) entry which is preliminary data.</text>
</comment>
<dbReference type="Gene3D" id="2.60.120.260">
    <property type="entry name" value="Galactose-binding domain-like"/>
    <property type="match status" value="1"/>
</dbReference>
<keyword evidence="4" id="KW-0378">Hydrolase</keyword>
<dbReference type="SUPFAM" id="SSF55545">
    <property type="entry name" value="beta-N-acetylhexosaminidase-like domain"/>
    <property type="match status" value="1"/>
</dbReference>
<feature type="domain" description="Glycoside hydrolase family 20 catalytic" evidence="10">
    <location>
        <begin position="177"/>
        <end position="517"/>
    </location>
</feature>
<dbReference type="Pfam" id="PF00728">
    <property type="entry name" value="Glyco_hydro_20"/>
    <property type="match status" value="1"/>
</dbReference>
<proteinExistence type="inferred from homology"/>
<evidence type="ECO:0000256" key="1">
    <source>
        <dbReference type="ARBA" id="ARBA00001231"/>
    </source>
</evidence>
<name>A0A2P7QM16_9SPHN</name>
<dbReference type="AlphaFoldDB" id="A0A2P7QM16"/>
<dbReference type="InterPro" id="IPR025705">
    <property type="entry name" value="Beta_hexosaminidase_sua/sub"/>
</dbReference>
<protein>
    <recommendedName>
        <fullName evidence="3">beta-N-acetylhexosaminidase</fullName>
        <ecNumber evidence="3">3.2.1.52</ecNumber>
    </recommendedName>
    <alternativeName>
        <fullName evidence="6">Beta-N-acetylhexosaminidase</fullName>
    </alternativeName>
    <alternativeName>
        <fullName evidence="7">N-acetyl-beta-glucosaminidase</fullName>
    </alternativeName>
</protein>
<dbReference type="GO" id="GO:0004563">
    <property type="term" value="F:beta-N-acetylhexosaminidase activity"/>
    <property type="evidence" value="ECO:0007669"/>
    <property type="project" value="UniProtKB-EC"/>
</dbReference>
<dbReference type="GO" id="GO:0016020">
    <property type="term" value="C:membrane"/>
    <property type="evidence" value="ECO:0007669"/>
    <property type="project" value="TreeGrafter"/>
</dbReference>
<feature type="domain" description="Beta-hexosaminidase bacterial type N-terminal" evidence="11">
    <location>
        <begin position="43"/>
        <end position="174"/>
    </location>
</feature>
<dbReference type="Proteomes" id="UP000241167">
    <property type="component" value="Unassembled WGS sequence"/>
</dbReference>
<evidence type="ECO:0000256" key="3">
    <source>
        <dbReference type="ARBA" id="ARBA00012663"/>
    </source>
</evidence>
<dbReference type="Gene3D" id="3.20.20.80">
    <property type="entry name" value="Glycosidases"/>
    <property type="match status" value="1"/>
</dbReference>
<dbReference type="EC" id="3.2.1.52" evidence="3"/>
<evidence type="ECO:0000256" key="7">
    <source>
        <dbReference type="ARBA" id="ARBA00033000"/>
    </source>
</evidence>
<dbReference type="InterPro" id="IPR029018">
    <property type="entry name" value="Hex-like_dom2"/>
</dbReference>
<dbReference type="PANTHER" id="PTHR22600">
    <property type="entry name" value="BETA-HEXOSAMINIDASE"/>
    <property type="match status" value="1"/>
</dbReference>
<dbReference type="GO" id="GO:0030203">
    <property type="term" value="P:glycosaminoglycan metabolic process"/>
    <property type="evidence" value="ECO:0007669"/>
    <property type="project" value="TreeGrafter"/>
</dbReference>
<sequence>MLAFVSSIAFSRFRRSGPRALLPLLLACGAAPVGGAAQATTLPLLPQPRAVAEKGTGFRIGEDVRLDIPRGEADAEHAAAWLRQQLGQQSGQQWGLPGRAQSGASAGGTSAGSRAIRFVRVTGLPKEGYRLSTSQTGATISAGDAGGFFYGAVTLWQLATGGANMVPAVEIEDAPRFAWRGFMLDSARHFQSPQFIKALIDGMAAHKLNILHWHLVDDQGWRIEIPKYPKLTSVGAWRSPATAPGAPPLPKVGGFYTQAEIREIVAYAAARNITIVPEIEMPGHALSAIRAYPELGPGTPVPPGITADWGVYTYLYNVEDSTFRFLEDVLADVMKLFPSPYIHIGGDEAVMTQWKQSPAAQAKMRSLGITDERKLQSWFITRMEKFLNANGRKLIGWDEILEGGIAPNATVMSWRGIDGAIVAAKAGHDTVLAPSPMLYLDHLQGATSAEGPGRNKVITLEDYYRFDPLPDTLTEDQQRHVLGLQAPLFTEHVRGDARAAYMTFPRLSALAEVAWRGEGDDFEGFVDRLLPQIQRLEKIGIKPALSAFTPMAAVSDVTLNGAKIALSTQVEADIRYTLDGSEPGPNSPAYTAPIGLELQAPIRLRAAAYRGAVRLPGTFERTFDAAAVRRRDDRELKQCTSTLVLALEDDAPAEGPRANFLSDVLNPCWIYESAPMDGIARIDVDVGQVPFNFQLNNGREIAGRGTPRTPSGELEIRIDGCEGERIASITLDQVKSPTITRLSAPIAPRTGAHDLCLTFTGRGTNPHWTIASVQLTAK</sequence>